<dbReference type="EMBL" id="AGNL01040931">
    <property type="protein sequence ID" value="EJK51837.1"/>
    <property type="molecule type" value="Genomic_DNA"/>
</dbReference>
<feature type="compositionally biased region" description="Basic and acidic residues" evidence="1">
    <location>
        <begin position="203"/>
        <end position="213"/>
    </location>
</feature>
<accession>K0RYV0</accession>
<gene>
    <name evidence="2" type="ORF">THAOC_28957</name>
</gene>
<feature type="compositionally biased region" description="Polar residues" evidence="1">
    <location>
        <begin position="175"/>
        <end position="188"/>
    </location>
</feature>
<feature type="non-terminal residue" evidence="2">
    <location>
        <position position="274"/>
    </location>
</feature>
<organism evidence="2 3">
    <name type="scientific">Thalassiosira oceanica</name>
    <name type="common">Marine diatom</name>
    <dbReference type="NCBI Taxonomy" id="159749"/>
    <lineage>
        <taxon>Eukaryota</taxon>
        <taxon>Sar</taxon>
        <taxon>Stramenopiles</taxon>
        <taxon>Ochrophyta</taxon>
        <taxon>Bacillariophyta</taxon>
        <taxon>Coscinodiscophyceae</taxon>
        <taxon>Thalassiosirophycidae</taxon>
        <taxon>Thalassiosirales</taxon>
        <taxon>Thalassiosiraceae</taxon>
        <taxon>Thalassiosira</taxon>
    </lineage>
</organism>
<evidence type="ECO:0000313" key="3">
    <source>
        <dbReference type="Proteomes" id="UP000266841"/>
    </source>
</evidence>
<keyword evidence="3" id="KW-1185">Reference proteome</keyword>
<evidence type="ECO:0000313" key="2">
    <source>
        <dbReference type="EMBL" id="EJK51837.1"/>
    </source>
</evidence>
<sequence>MIVGPPLIRVTLQAIRIPRHVQDATSLIDEGCTCSNVPSTSSTAIRLPGTPMVYFGSDKLVKLTDGLGLVAGAMVGSFLRSTGAIGCHDGPYRRRPRTPGVARALRRGHAYKYTGRHSTLTHVELIRSRHISAHCHCARQRTKGNELKERAKLASAGFAKKPRRGTVSYKFPPKQQLQQQRCSASSHGETLPNGEAEAPGEETVNRRGEERRRGTGATRGGRLSYGDMRITSRHRQGQEGTLMGGQNRPRHEKTQHEPTMKSSSTATQDSPSIL</sequence>
<reference evidence="2 3" key="1">
    <citation type="journal article" date="2012" name="Genome Biol.">
        <title>Genome and low-iron response of an oceanic diatom adapted to chronic iron limitation.</title>
        <authorList>
            <person name="Lommer M."/>
            <person name="Specht M."/>
            <person name="Roy A.S."/>
            <person name="Kraemer L."/>
            <person name="Andreson R."/>
            <person name="Gutowska M.A."/>
            <person name="Wolf J."/>
            <person name="Bergner S.V."/>
            <person name="Schilhabel M.B."/>
            <person name="Klostermeier U.C."/>
            <person name="Beiko R.G."/>
            <person name="Rosenstiel P."/>
            <person name="Hippler M."/>
            <person name="Laroche J."/>
        </authorList>
    </citation>
    <scope>NUCLEOTIDE SEQUENCE [LARGE SCALE GENOMIC DNA]</scope>
    <source>
        <strain evidence="2 3">CCMP1005</strain>
    </source>
</reference>
<feature type="region of interest" description="Disordered" evidence="1">
    <location>
        <begin position="154"/>
        <end position="274"/>
    </location>
</feature>
<comment type="caution">
    <text evidence="2">The sequence shown here is derived from an EMBL/GenBank/DDBJ whole genome shotgun (WGS) entry which is preliminary data.</text>
</comment>
<feature type="compositionally biased region" description="Polar residues" evidence="1">
    <location>
        <begin position="260"/>
        <end position="274"/>
    </location>
</feature>
<protein>
    <submittedName>
        <fullName evidence="2">Uncharacterized protein</fullName>
    </submittedName>
</protein>
<evidence type="ECO:0000256" key="1">
    <source>
        <dbReference type="SAM" id="MobiDB-lite"/>
    </source>
</evidence>
<dbReference type="AlphaFoldDB" id="K0RYV0"/>
<proteinExistence type="predicted"/>
<dbReference type="Proteomes" id="UP000266841">
    <property type="component" value="Unassembled WGS sequence"/>
</dbReference>
<name>K0RYV0_THAOC</name>